<accession>A0ABQ1KYJ6</accession>
<sequence>MRKILLGVICALTFLLPQVGWTQSAGTNLPPALQAAVMTGNPNAISQAISALSGGNPLRAASLAHAVTTAAEQMVATNPQAAISAVQAAVAVVNSQPVLSSAPQDALLVAVSASRIIVNPAVQQAAPQSVGTLAVQLSQLAATPSVYQANPNAAISIMANAYAAVSSPTVAAASTGAAQQVVSVLTTASTDPVLVAVSPSVAAQINTILADQSSPTNNDESNNQLEPLFQQPTVEPVSIPEPNSGGGNSASPS</sequence>
<feature type="compositionally biased region" description="Gly residues" evidence="1">
    <location>
        <begin position="244"/>
        <end position="253"/>
    </location>
</feature>
<gene>
    <name evidence="3" type="ORF">GCM10011352_43060</name>
</gene>
<evidence type="ECO:0000313" key="4">
    <source>
        <dbReference type="Proteomes" id="UP000629025"/>
    </source>
</evidence>
<feature type="compositionally biased region" description="Polar residues" evidence="1">
    <location>
        <begin position="211"/>
        <end position="233"/>
    </location>
</feature>
<name>A0ABQ1KYJ6_9GAMM</name>
<reference evidence="4" key="1">
    <citation type="journal article" date="2019" name="Int. J. Syst. Evol. Microbiol.">
        <title>The Global Catalogue of Microorganisms (GCM) 10K type strain sequencing project: providing services to taxonomists for standard genome sequencing and annotation.</title>
        <authorList>
            <consortium name="The Broad Institute Genomics Platform"/>
            <consortium name="The Broad Institute Genome Sequencing Center for Infectious Disease"/>
            <person name="Wu L."/>
            <person name="Ma J."/>
        </authorList>
    </citation>
    <scope>NUCLEOTIDE SEQUENCE [LARGE SCALE GENOMIC DNA]</scope>
    <source>
        <strain evidence="4">CGMCC 1.15341</strain>
    </source>
</reference>
<feature type="region of interest" description="Disordered" evidence="1">
    <location>
        <begin position="211"/>
        <end position="253"/>
    </location>
</feature>
<evidence type="ECO:0000313" key="3">
    <source>
        <dbReference type="EMBL" id="GGC11988.1"/>
    </source>
</evidence>
<keyword evidence="4" id="KW-1185">Reference proteome</keyword>
<keyword evidence="2" id="KW-0732">Signal</keyword>
<dbReference type="EMBL" id="BMIJ01000013">
    <property type="protein sequence ID" value="GGC11988.1"/>
    <property type="molecule type" value="Genomic_DNA"/>
</dbReference>
<comment type="caution">
    <text evidence="3">The sequence shown here is derived from an EMBL/GenBank/DDBJ whole genome shotgun (WGS) entry which is preliminary data.</text>
</comment>
<dbReference type="Proteomes" id="UP000629025">
    <property type="component" value="Unassembled WGS sequence"/>
</dbReference>
<dbReference type="RefSeq" id="WP_188752340.1">
    <property type="nucleotide sequence ID" value="NZ_BMIJ01000013.1"/>
</dbReference>
<feature type="signal peptide" evidence="2">
    <location>
        <begin position="1"/>
        <end position="22"/>
    </location>
</feature>
<protein>
    <submittedName>
        <fullName evidence="3">Uncharacterized protein</fullName>
    </submittedName>
</protein>
<evidence type="ECO:0000256" key="2">
    <source>
        <dbReference type="SAM" id="SignalP"/>
    </source>
</evidence>
<evidence type="ECO:0000256" key="1">
    <source>
        <dbReference type="SAM" id="MobiDB-lite"/>
    </source>
</evidence>
<feature type="chain" id="PRO_5045078655" evidence="2">
    <location>
        <begin position="23"/>
        <end position="253"/>
    </location>
</feature>
<proteinExistence type="predicted"/>
<organism evidence="3 4">
    <name type="scientific">Marinobacterium zhoushanense</name>
    <dbReference type="NCBI Taxonomy" id="1679163"/>
    <lineage>
        <taxon>Bacteria</taxon>
        <taxon>Pseudomonadati</taxon>
        <taxon>Pseudomonadota</taxon>
        <taxon>Gammaproteobacteria</taxon>
        <taxon>Oceanospirillales</taxon>
        <taxon>Oceanospirillaceae</taxon>
        <taxon>Marinobacterium</taxon>
    </lineage>
</organism>